<dbReference type="GO" id="GO:0008324">
    <property type="term" value="F:monoatomic cation transmembrane transporter activity"/>
    <property type="evidence" value="ECO:0007669"/>
    <property type="project" value="InterPro"/>
</dbReference>
<dbReference type="NCBIfam" id="TIGR01625">
    <property type="entry name" value="YidE_YbjL_dupl"/>
    <property type="match status" value="2"/>
</dbReference>
<feature type="transmembrane region" description="Helical" evidence="8">
    <location>
        <begin position="38"/>
        <end position="57"/>
    </location>
</feature>
<comment type="caution">
    <text evidence="10">The sequence shown here is derived from an EMBL/GenBank/DDBJ whole genome shotgun (WGS) entry which is preliminary data.</text>
</comment>
<dbReference type="InterPro" id="IPR006037">
    <property type="entry name" value="RCK_C"/>
</dbReference>
<reference evidence="10" key="2">
    <citation type="journal article" date="2021" name="PeerJ">
        <title>Extensive microbial diversity within the chicken gut microbiome revealed by metagenomics and culture.</title>
        <authorList>
            <person name="Gilroy R."/>
            <person name="Ravi A."/>
            <person name="Getino M."/>
            <person name="Pursley I."/>
            <person name="Horton D.L."/>
            <person name="Alikhan N.F."/>
            <person name="Baker D."/>
            <person name="Gharbi K."/>
            <person name="Hall N."/>
            <person name="Watson M."/>
            <person name="Adriaenssens E.M."/>
            <person name="Foster-Nyarko E."/>
            <person name="Jarju S."/>
            <person name="Secka A."/>
            <person name="Antonio M."/>
            <person name="Oren A."/>
            <person name="Chaudhuri R.R."/>
            <person name="La Ragione R."/>
            <person name="Hildebrand F."/>
            <person name="Pallen M.J."/>
        </authorList>
    </citation>
    <scope>NUCLEOTIDE SEQUENCE</scope>
    <source>
        <strain evidence="10">D3-1215</strain>
    </source>
</reference>
<feature type="transmembrane region" description="Helical" evidence="8">
    <location>
        <begin position="496"/>
        <end position="514"/>
    </location>
</feature>
<keyword evidence="6 8" id="KW-1133">Transmembrane helix</keyword>
<dbReference type="InterPro" id="IPR036721">
    <property type="entry name" value="RCK_C_sf"/>
</dbReference>
<comment type="subcellular location">
    <subcellularLocation>
        <location evidence="1">Cell membrane</location>
        <topology evidence="1">Multi-pass membrane protein</topology>
    </subcellularLocation>
</comment>
<feature type="domain" description="RCK C-terminal" evidence="9">
    <location>
        <begin position="195"/>
        <end position="277"/>
    </location>
</feature>
<dbReference type="Gene3D" id="3.30.70.1450">
    <property type="entry name" value="Regulator of K+ conductance, C-terminal domain"/>
    <property type="match status" value="2"/>
</dbReference>
<keyword evidence="3" id="KW-0813">Transport</keyword>
<feature type="transmembrane region" description="Helical" evidence="8">
    <location>
        <begin position="69"/>
        <end position="88"/>
    </location>
</feature>
<comment type="similarity">
    <text evidence="2">Belongs to the AAE transporter (TC 2.A.81) family.</text>
</comment>
<dbReference type="EMBL" id="JADIMR010000002">
    <property type="protein sequence ID" value="MBO8446132.1"/>
    <property type="molecule type" value="Genomic_DNA"/>
</dbReference>
<evidence type="ECO:0000256" key="2">
    <source>
        <dbReference type="ARBA" id="ARBA00009854"/>
    </source>
</evidence>
<gene>
    <name evidence="10" type="ORF">IAC32_00065</name>
</gene>
<feature type="transmembrane region" description="Helical" evidence="8">
    <location>
        <begin position="376"/>
        <end position="396"/>
    </location>
</feature>
<reference evidence="10" key="1">
    <citation type="submission" date="2020-10" db="EMBL/GenBank/DDBJ databases">
        <authorList>
            <person name="Gilroy R."/>
        </authorList>
    </citation>
    <scope>NUCLEOTIDE SEQUENCE</scope>
    <source>
        <strain evidence="10">D3-1215</strain>
    </source>
</reference>
<feature type="transmembrane region" description="Helical" evidence="8">
    <location>
        <begin position="468"/>
        <end position="489"/>
    </location>
</feature>
<evidence type="ECO:0000256" key="6">
    <source>
        <dbReference type="ARBA" id="ARBA00022989"/>
    </source>
</evidence>
<organism evidence="10 11">
    <name type="scientific">Candidatus Enterocola intestinipullorum</name>
    <dbReference type="NCBI Taxonomy" id="2840783"/>
    <lineage>
        <taxon>Bacteria</taxon>
        <taxon>Pseudomonadati</taxon>
        <taxon>Bacteroidota</taxon>
        <taxon>Bacteroidia</taxon>
        <taxon>Bacteroidales</taxon>
        <taxon>Candidatus Enterocola</taxon>
    </lineage>
</organism>
<feature type="transmembrane region" description="Helical" evidence="8">
    <location>
        <begin position="100"/>
        <end position="120"/>
    </location>
</feature>
<dbReference type="Pfam" id="PF06826">
    <property type="entry name" value="Asp-Al_Ex"/>
    <property type="match status" value="2"/>
</dbReference>
<evidence type="ECO:0000313" key="10">
    <source>
        <dbReference type="EMBL" id="MBO8446132.1"/>
    </source>
</evidence>
<sequence length="554" mass="59961">MDFIADFFGDGSIGYTLVLYSFIIATGVLLGKIKVGGISLGVTFVLFVGIAVGHFGGNVNPVVLNFLKEFGLILFIYSIGLQVGPSFFSSFKKGGMWLNFLALCLVLLGVGTTIAAFYIWNGRLEMPMLVGIMSGAVTNTPGLGAAQEALRTSGYAGSNIGLGYAVAYPMGVLGVILTLLLLRWIMRVKLDDERKEYEERSVDHSEEPHKLTIEVANRALEGKTILQCKRLVGRNFVISRMSRRDDYIVPRADTILHNGDKLLVVCADADAEAIKIFIGEEIHDFQWQDDESKMVSRRIVITQNNINGRTLGSLHLGSAYGVNVTRINRSSIDIVASPNLVLQVGDRLTVIGPKHAIKSVEAKLGNTLRRLNEPHMASIFFGILAGIIVGTIPIYFPGMPMPAKLGLAGGPLIVAILIGRFGYKVKLITYTTQSANLMLREMGICLFLASVGLSAGGEFVETVVSPNGLLWVLVGCLITMIPTLVIAFVARIAFKLNYFTIMGLIAGSCTNPPILAYSSNVADNNAPAVAYSTVYPLSMFLRIIVAQVLILAFI</sequence>
<evidence type="ECO:0000256" key="4">
    <source>
        <dbReference type="ARBA" id="ARBA00022475"/>
    </source>
</evidence>
<evidence type="ECO:0000256" key="5">
    <source>
        <dbReference type="ARBA" id="ARBA00022692"/>
    </source>
</evidence>
<dbReference type="InterPro" id="IPR006512">
    <property type="entry name" value="YidE_YbjL"/>
</dbReference>
<dbReference type="InterPro" id="IPR050144">
    <property type="entry name" value="AAE_transporter"/>
</dbReference>
<keyword evidence="7 8" id="KW-0472">Membrane</keyword>
<dbReference type="Pfam" id="PF02080">
    <property type="entry name" value="TrkA_C"/>
    <property type="match status" value="2"/>
</dbReference>
<proteinExistence type="inferred from homology"/>
<name>A0A9D9HDW4_9BACT</name>
<feature type="domain" description="RCK C-terminal" evidence="9">
    <location>
        <begin position="280"/>
        <end position="366"/>
    </location>
</feature>
<feature type="transmembrane region" description="Helical" evidence="8">
    <location>
        <begin position="534"/>
        <end position="553"/>
    </location>
</feature>
<evidence type="ECO:0000256" key="3">
    <source>
        <dbReference type="ARBA" id="ARBA00022448"/>
    </source>
</evidence>
<feature type="transmembrane region" description="Helical" evidence="8">
    <location>
        <begin position="12"/>
        <end position="31"/>
    </location>
</feature>
<accession>A0A9D9HDW4</accession>
<keyword evidence="4" id="KW-1003">Cell membrane</keyword>
<dbReference type="SUPFAM" id="SSF116726">
    <property type="entry name" value="TrkA C-terminal domain-like"/>
    <property type="match status" value="2"/>
</dbReference>
<dbReference type="Proteomes" id="UP000823637">
    <property type="component" value="Unassembled WGS sequence"/>
</dbReference>
<evidence type="ECO:0000256" key="1">
    <source>
        <dbReference type="ARBA" id="ARBA00004651"/>
    </source>
</evidence>
<protein>
    <submittedName>
        <fullName evidence="10">Transporter</fullName>
    </submittedName>
</protein>
<feature type="transmembrane region" description="Helical" evidence="8">
    <location>
        <begin position="162"/>
        <end position="185"/>
    </location>
</feature>
<dbReference type="PANTHER" id="PTHR30445:SF3">
    <property type="entry name" value="TRANSPORT PROTEIN YIDE-RELATED"/>
    <property type="match status" value="1"/>
</dbReference>
<dbReference type="NCBIfam" id="NF003007">
    <property type="entry name" value="PRK03818.1"/>
    <property type="match status" value="1"/>
</dbReference>
<feature type="transmembrane region" description="Helical" evidence="8">
    <location>
        <begin position="402"/>
        <end position="423"/>
    </location>
</feature>
<evidence type="ECO:0000313" key="11">
    <source>
        <dbReference type="Proteomes" id="UP000823637"/>
    </source>
</evidence>
<keyword evidence="5 8" id="KW-0812">Transmembrane</keyword>
<dbReference type="GO" id="GO:0006813">
    <property type="term" value="P:potassium ion transport"/>
    <property type="evidence" value="ECO:0007669"/>
    <property type="project" value="InterPro"/>
</dbReference>
<feature type="transmembrane region" description="Helical" evidence="8">
    <location>
        <begin position="435"/>
        <end position="456"/>
    </location>
</feature>
<evidence type="ECO:0000256" key="8">
    <source>
        <dbReference type="SAM" id="Phobius"/>
    </source>
</evidence>
<evidence type="ECO:0000259" key="9">
    <source>
        <dbReference type="PROSITE" id="PS51202"/>
    </source>
</evidence>
<dbReference type="AlphaFoldDB" id="A0A9D9HDW4"/>
<dbReference type="PROSITE" id="PS51202">
    <property type="entry name" value="RCK_C"/>
    <property type="match status" value="2"/>
</dbReference>
<evidence type="ECO:0000256" key="7">
    <source>
        <dbReference type="ARBA" id="ARBA00023136"/>
    </source>
</evidence>
<dbReference type="GO" id="GO:0005886">
    <property type="term" value="C:plasma membrane"/>
    <property type="evidence" value="ECO:0007669"/>
    <property type="project" value="UniProtKB-SubCell"/>
</dbReference>
<dbReference type="PANTHER" id="PTHR30445">
    <property type="entry name" value="K(+)_H(+) ANTIPORTER SUBUNIT KHTT"/>
    <property type="match status" value="1"/>
</dbReference>